<dbReference type="EMBL" id="MRTP01000007">
    <property type="protein sequence ID" value="OMF52197.1"/>
    <property type="molecule type" value="Genomic_DNA"/>
</dbReference>
<dbReference type="InterPro" id="IPR011701">
    <property type="entry name" value="MFS"/>
</dbReference>
<dbReference type="NCBIfam" id="TIGR00710">
    <property type="entry name" value="efflux_Bcr_CflA"/>
    <property type="match status" value="1"/>
</dbReference>
<comment type="subcellular location">
    <subcellularLocation>
        <location evidence="1 8">Cell membrane</location>
        <topology evidence="1 8">Multi-pass membrane protein</topology>
    </subcellularLocation>
</comment>
<evidence type="ECO:0000256" key="9">
    <source>
        <dbReference type="SAM" id="MobiDB-lite"/>
    </source>
</evidence>
<evidence type="ECO:0000256" key="2">
    <source>
        <dbReference type="ARBA" id="ARBA00006236"/>
    </source>
</evidence>
<feature type="domain" description="Major facilitator superfamily (MFS) profile" evidence="10">
    <location>
        <begin position="29"/>
        <end position="412"/>
    </location>
</feature>
<keyword evidence="7 8" id="KW-0472">Membrane</keyword>
<evidence type="ECO:0000259" key="10">
    <source>
        <dbReference type="PROSITE" id="PS50850"/>
    </source>
</evidence>
<feature type="transmembrane region" description="Helical" evidence="8">
    <location>
        <begin position="153"/>
        <end position="171"/>
    </location>
</feature>
<evidence type="ECO:0000313" key="12">
    <source>
        <dbReference type="Proteomes" id="UP000187172"/>
    </source>
</evidence>
<keyword evidence="5 8" id="KW-0812">Transmembrane</keyword>
<keyword evidence="6 8" id="KW-1133">Transmembrane helix</keyword>
<feature type="transmembrane region" description="Helical" evidence="8">
    <location>
        <begin position="331"/>
        <end position="350"/>
    </location>
</feature>
<dbReference type="PANTHER" id="PTHR23502:SF132">
    <property type="entry name" value="POLYAMINE TRANSPORTER 2-RELATED"/>
    <property type="match status" value="1"/>
</dbReference>
<evidence type="ECO:0000256" key="8">
    <source>
        <dbReference type="RuleBase" id="RU365088"/>
    </source>
</evidence>
<feature type="transmembrane region" description="Helical" evidence="8">
    <location>
        <begin position="95"/>
        <end position="114"/>
    </location>
</feature>
<dbReference type="GO" id="GO:1990961">
    <property type="term" value="P:xenobiotic detoxification by transmembrane export across the plasma membrane"/>
    <property type="evidence" value="ECO:0007669"/>
    <property type="project" value="InterPro"/>
</dbReference>
<dbReference type="InterPro" id="IPR036259">
    <property type="entry name" value="MFS_trans_sf"/>
</dbReference>
<evidence type="ECO:0000256" key="7">
    <source>
        <dbReference type="ARBA" id="ARBA00023136"/>
    </source>
</evidence>
<feature type="compositionally biased region" description="Low complexity" evidence="9">
    <location>
        <begin position="10"/>
        <end position="20"/>
    </location>
</feature>
<dbReference type="PRINTS" id="PR01035">
    <property type="entry name" value="TCRTETA"/>
</dbReference>
<name>A0A1R1EK68_9BACL</name>
<evidence type="ECO:0000313" key="11">
    <source>
        <dbReference type="EMBL" id="OMF52197.1"/>
    </source>
</evidence>
<evidence type="ECO:0000256" key="4">
    <source>
        <dbReference type="ARBA" id="ARBA00022475"/>
    </source>
</evidence>
<keyword evidence="12" id="KW-1185">Reference proteome</keyword>
<evidence type="ECO:0000256" key="6">
    <source>
        <dbReference type="ARBA" id="ARBA00022989"/>
    </source>
</evidence>
<dbReference type="SUPFAM" id="SSF103473">
    <property type="entry name" value="MFS general substrate transporter"/>
    <property type="match status" value="1"/>
</dbReference>
<reference evidence="11 12" key="1">
    <citation type="submission" date="2016-11" db="EMBL/GenBank/DDBJ databases">
        <title>Paenibacillus species isolates.</title>
        <authorList>
            <person name="Beno S.M."/>
        </authorList>
    </citation>
    <scope>NUCLEOTIDE SEQUENCE [LARGE SCALE GENOMIC DNA]</scope>
    <source>
        <strain evidence="11 12">FSL R5-0378</strain>
    </source>
</reference>
<sequence length="427" mass="43316">MNKRSHTDAKAGGSAAAAASGPGANRVWMIIVLGALSAFGPFSLDMYLPSLPEMAKSMHTTASLTQLSLTSCLIGLAVGQLLAGPISDVRGRRTPLMIGMVVYGVSSLLCAFSPSIELLILLRFIQGIAGSAGIVISRAIVRDMYSGSELTKFFSMLMLVNGAAPILSPILGGQLLQVTSWRGVFIVLTAIGVAMLLAIMLGLPETLAPGNRSGGGTLGTVKTFGKLLRDGKFMGLALSSGFISAAMFAYISGSPFVLQEIYGVSPQMFSVIFATNGLGIIIAGQITGRLAGRVSERKLLVTGITLATIGGVLLLSLLAAGAGLAAILPPLFVVVSCVGIVGTAGSSLALQDYGHSAGSASALLGLLSYIFGGIVSPLVGIGGSTSALPMGIVIACADVGAVLCYVLLVRRHTRASQAGSADASAGL</sequence>
<dbReference type="Gene3D" id="1.20.1720.10">
    <property type="entry name" value="Multidrug resistance protein D"/>
    <property type="match status" value="1"/>
</dbReference>
<feature type="transmembrane region" description="Helical" evidence="8">
    <location>
        <begin position="299"/>
        <end position="325"/>
    </location>
</feature>
<dbReference type="PROSITE" id="PS50850">
    <property type="entry name" value="MFS"/>
    <property type="match status" value="1"/>
</dbReference>
<feature type="transmembrane region" description="Helical" evidence="8">
    <location>
        <begin position="264"/>
        <end position="287"/>
    </location>
</feature>
<protein>
    <recommendedName>
        <fullName evidence="8">Bcr/CflA family efflux transporter</fullName>
    </recommendedName>
</protein>
<comment type="caution">
    <text evidence="11">The sequence shown here is derived from an EMBL/GenBank/DDBJ whole genome shotgun (WGS) entry which is preliminary data.</text>
</comment>
<evidence type="ECO:0000256" key="3">
    <source>
        <dbReference type="ARBA" id="ARBA00022448"/>
    </source>
</evidence>
<dbReference type="CDD" id="cd17320">
    <property type="entry name" value="MFS_MdfA_MDR_like"/>
    <property type="match status" value="1"/>
</dbReference>
<feature type="transmembrane region" description="Helical" evidence="8">
    <location>
        <begin position="387"/>
        <end position="408"/>
    </location>
</feature>
<feature type="transmembrane region" description="Helical" evidence="8">
    <location>
        <begin position="233"/>
        <end position="252"/>
    </location>
</feature>
<dbReference type="FunFam" id="1.20.1720.10:FF:000005">
    <property type="entry name" value="Bcr/CflA family efflux transporter"/>
    <property type="match status" value="1"/>
</dbReference>
<feature type="transmembrane region" description="Helical" evidence="8">
    <location>
        <begin position="362"/>
        <end position="381"/>
    </location>
</feature>
<organism evidence="11 12">
    <name type="scientific">Paenibacillus rhizosphaerae</name>
    <dbReference type="NCBI Taxonomy" id="297318"/>
    <lineage>
        <taxon>Bacteria</taxon>
        <taxon>Bacillati</taxon>
        <taxon>Bacillota</taxon>
        <taxon>Bacilli</taxon>
        <taxon>Bacillales</taxon>
        <taxon>Paenibacillaceae</taxon>
        <taxon>Paenibacillus</taxon>
    </lineage>
</organism>
<feature type="transmembrane region" description="Helical" evidence="8">
    <location>
        <begin position="27"/>
        <end position="44"/>
    </location>
</feature>
<evidence type="ECO:0000256" key="1">
    <source>
        <dbReference type="ARBA" id="ARBA00004651"/>
    </source>
</evidence>
<comment type="similarity">
    <text evidence="2 8">Belongs to the major facilitator superfamily. Bcr/CmlA family.</text>
</comment>
<dbReference type="InterPro" id="IPR001958">
    <property type="entry name" value="Tet-R_TetA/multi-R_MdtG-like"/>
</dbReference>
<dbReference type="GO" id="GO:0042910">
    <property type="term" value="F:xenobiotic transmembrane transporter activity"/>
    <property type="evidence" value="ECO:0007669"/>
    <property type="project" value="InterPro"/>
</dbReference>
<dbReference type="InterPro" id="IPR004812">
    <property type="entry name" value="Efflux_drug-R_Bcr/CmlA"/>
</dbReference>
<dbReference type="GO" id="GO:0005886">
    <property type="term" value="C:plasma membrane"/>
    <property type="evidence" value="ECO:0007669"/>
    <property type="project" value="UniProtKB-SubCell"/>
</dbReference>
<proteinExistence type="inferred from homology"/>
<feature type="transmembrane region" description="Helical" evidence="8">
    <location>
        <begin position="183"/>
        <end position="203"/>
    </location>
</feature>
<keyword evidence="4 8" id="KW-1003">Cell membrane</keyword>
<feature type="region of interest" description="Disordered" evidence="9">
    <location>
        <begin position="1"/>
        <end position="20"/>
    </location>
</feature>
<feature type="transmembrane region" description="Helical" evidence="8">
    <location>
        <begin position="64"/>
        <end position="83"/>
    </location>
</feature>
<dbReference type="InterPro" id="IPR020846">
    <property type="entry name" value="MFS_dom"/>
</dbReference>
<dbReference type="RefSeq" id="WP_076173019.1">
    <property type="nucleotide sequence ID" value="NZ_MRTP01000007.1"/>
</dbReference>
<gene>
    <name evidence="11" type="ORF">BK138_22345</name>
</gene>
<keyword evidence="3 8" id="KW-0813">Transport</keyword>
<dbReference type="AlphaFoldDB" id="A0A1R1EK68"/>
<feature type="transmembrane region" description="Helical" evidence="8">
    <location>
        <begin position="120"/>
        <end position="141"/>
    </location>
</feature>
<evidence type="ECO:0000256" key="5">
    <source>
        <dbReference type="ARBA" id="ARBA00022692"/>
    </source>
</evidence>
<dbReference type="Pfam" id="PF07690">
    <property type="entry name" value="MFS_1"/>
    <property type="match status" value="1"/>
</dbReference>
<dbReference type="PANTHER" id="PTHR23502">
    <property type="entry name" value="MAJOR FACILITATOR SUPERFAMILY"/>
    <property type="match status" value="1"/>
</dbReference>
<accession>A0A1R1EK68</accession>
<dbReference type="Proteomes" id="UP000187172">
    <property type="component" value="Unassembled WGS sequence"/>
</dbReference>